<protein>
    <submittedName>
        <fullName evidence="2">Aspartyl-tRNA(Asn)/glutamyl-tRNA(Gln) amidotransferase subunit A</fullName>
    </submittedName>
</protein>
<keyword evidence="3" id="KW-1185">Reference proteome</keyword>
<dbReference type="EMBL" id="VLKE01000001">
    <property type="protein sequence ID" value="TWH69999.1"/>
    <property type="molecule type" value="Genomic_DNA"/>
</dbReference>
<dbReference type="Gene3D" id="3.90.1300.10">
    <property type="entry name" value="Amidase signature (AS) domain"/>
    <property type="match status" value="1"/>
</dbReference>
<feature type="domain" description="Amidase" evidence="1">
    <location>
        <begin position="36"/>
        <end position="435"/>
    </location>
</feature>
<comment type="caution">
    <text evidence="2">The sequence shown here is derived from an EMBL/GenBank/DDBJ whole genome shotgun (WGS) entry which is preliminary data.</text>
</comment>
<organism evidence="2 3">
    <name type="scientific">Micromonospora olivasterospora</name>
    <dbReference type="NCBI Taxonomy" id="1880"/>
    <lineage>
        <taxon>Bacteria</taxon>
        <taxon>Bacillati</taxon>
        <taxon>Actinomycetota</taxon>
        <taxon>Actinomycetes</taxon>
        <taxon>Micromonosporales</taxon>
        <taxon>Micromonosporaceae</taxon>
        <taxon>Micromonospora</taxon>
    </lineage>
</organism>
<dbReference type="PANTHER" id="PTHR11895">
    <property type="entry name" value="TRANSAMIDASE"/>
    <property type="match status" value="1"/>
</dbReference>
<dbReference type="InterPro" id="IPR000120">
    <property type="entry name" value="Amidase"/>
</dbReference>
<accession>A0A562IG58</accession>
<reference evidence="2 3" key="1">
    <citation type="submission" date="2019-07" db="EMBL/GenBank/DDBJ databases">
        <title>R&amp;d 2014.</title>
        <authorList>
            <person name="Klenk H.-P."/>
        </authorList>
    </citation>
    <scope>NUCLEOTIDE SEQUENCE [LARGE SCALE GENOMIC DNA]</scope>
    <source>
        <strain evidence="2 3">DSM 43868</strain>
    </source>
</reference>
<dbReference type="GO" id="GO:0016740">
    <property type="term" value="F:transferase activity"/>
    <property type="evidence" value="ECO:0007669"/>
    <property type="project" value="UniProtKB-KW"/>
</dbReference>
<evidence type="ECO:0000259" key="1">
    <source>
        <dbReference type="Pfam" id="PF01425"/>
    </source>
</evidence>
<proteinExistence type="predicted"/>
<dbReference type="PANTHER" id="PTHR11895:SF176">
    <property type="entry name" value="AMIDASE AMID-RELATED"/>
    <property type="match status" value="1"/>
</dbReference>
<evidence type="ECO:0000313" key="3">
    <source>
        <dbReference type="Proteomes" id="UP000319825"/>
    </source>
</evidence>
<dbReference type="InterPro" id="IPR020556">
    <property type="entry name" value="Amidase_CS"/>
</dbReference>
<dbReference type="PROSITE" id="PS00571">
    <property type="entry name" value="AMIDASES"/>
    <property type="match status" value="1"/>
</dbReference>
<dbReference type="Proteomes" id="UP000319825">
    <property type="component" value="Unassembled WGS sequence"/>
</dbReference>
<dbReference type="Pfam" id="PF01425">
    <property type="entry name" value="Amidase"/>
    <property type="match status" value="1"/>
</dbReference>
<keyword evidence="2" id="KW-0808">Transferase</keyword>
<sequence length="455" mass="47064">MPVAAAGCVTPGSGDSDQGIVESARRLRAGSVTVTELVETSLNRCADIERHVHAFAHIDAAQASARAAELDAMLDAGYQPRSPLFGIPLAVKDVIDVAGMPTRAGSRLFSGAPAAEHDATVVRALRAAGAVLIGKTHTHEMAMGTVTPTTRNPHDLTRIAGGSSGGSAAAVAAGEVLGALGTDTGGSIRIPAALCGVAGLKPRTHSVDMAGQIPLSPIADSCGPLAANVRDLSALWSAMSGRPTTAVDVNRLGVLAPADLGDVESAVGIAYEHLGESLARHSRVSTVTVQVPAFDEWYPVRLVPLFADAYQAHHAAGWYPAGRGLYSRGLRTVLDAAAQHTAADLLAAWKTLTHLTERLMAAFSVCDALVLPTVPTTAPLRTAVDDDSRPRAELTGASRQLTRFCAPVNWSPLAAVTVPFGTDERGLPVGMQCVALDEERALSAARLVEGLAGTY</sequence>
<gene>
    <name evidence="2" type="ORF">JD77_05017</name>
</gene>
<evidence type="ECO:0000313" key="2">
    <source>
        <dbReference type="EMBL" id="TWH69999.1"/>
    </source>
</evidence>
<dbReference type="SUPFAM" id="SSF75304">
    <property type="entry name" value="Amidase signature (AS) enzymes"/>
    <property type="match status" value="1"/>
</dbReference>
<name>A0A562IG58_MICOL</name>
<dbReference type="InterPro" id="IPR023631">
    <property type="entry name" value="Amidase_dom"/>
</dbReference>
<dbReference type="AlphaFoldDB" id="A0A562IG58"/>
<dbReference type="InterPro" id="IPR036928">
    <property type="entry name" value="AS_sf"/>
</dbReference>